<proteinExistence type="predicted"/>
<reference evidence="1" key="1">
    <citation type="submission" date="2019-08" db="EMBL/GenBank/DDBJ databases">
        <authorList>
            <person name="Kucharzyk K."/>
            <person name="Murdoch R.W."/>
            <person name="Higgins S."/>
            <person name="Loffler F."/>
        </authorList>
    </citation>
    <scope>NUCLEOTIDE SEQUENCE</scope>
</reference>
<comment type="caution">
    <text evidence="1">The sequence shown here is derived from an EMBL/GenBank/DDBJ whole genome shotgun (WGS) entry which is preliminary data.</text>
</comment>
<dbReference type="EMBL" id="VSSQ01068621">
    <property type="protein sequence ID" value="MPN20780.1"/>
    <property type="molecule type" value="Genomic_DNA"/>
</dbReference>
<gene>
    <name evidence="1" type="ORF">SDC9_168159</name>
</gene>
<evidence type="ECO:0000313" key="1">
    <source>
        <dbReference type="EMBL" id="MPN20780.1"/>
    </source>
</evidence>
<accession>A0A645G4D9</accession>
<dbReference type="AlphaFoldDB" id="A0A645G4D9"/>
<organism evidence="1">
    <name type="scientific">bioreactor metagenome</name>
    <dbReference type="NCBI Taxonomy" id="1076179"/>
    <lineage>
        <taxon>unclassified sequences</taxon>
        <taxon>metagenomes</taxon>
        <taxon>ecological metagenomes</taxon>
    </lineage>
</organism>
<name>A0A645G4D9_9ZZZZ</name>
<sequence>MDIDDDTDAGCVVAQHIDEGGEDILFGDDADQSVACLDDRQYTDAILTHHYGRFFQKSFLVDRHDALFHDVGHCRFVQQIVDFMHIQASHAGRRIAFDDALCDQSYDCLALYDRQTVDLVLFHQIQSFDDFC</sequence>
<protein>
    <submittedName>
        <fullName evidence="1">Uncharacterized protein</fullName>
    </submittedName>
</protein>